<dbReference type="Gene3D" id="2.60.40.150">
    <property type="entry name" value="C2 domain"/>
    <property type="match status" value="1"/>
</dbReference>
<dbReference type="InterPro" id="IPR001202">
    <property type="entry name" value="WW_dom"/>
</dbReference>
<dbReference type="PROSITE" id="PS01159">
    <property type="entry name" value="WW_DOMAIN_1"/>
    <property type="match status" value="1"/>
</dbReference>
<evidence type="ECO:0000256" key="1">
    <source>
        <dbReference type="ARBA" id="ARBA00001498"/>
    </source>
</evidence>
<comment type="catalytic activity">
    <reaction evidence="1">
        <text>a 1,2-diacyl-sn-glycero-3-phospho-(1D-myo-inositol) + ATP = a 1,2-diacyl-sn-glycero-3-phospho-(1D-myo-inositol-3-phosphate) + ADP + H(+)</text>
        <dbReference type="Rhea" id="RHEA:12709"/>
        <dbReference type="ChEBI" id="CHEBI:15378"/>
        <dbReference type="ChEBI" id="CHEBI:30616"/>
        <dbReference type="ChEBI" id="CHEBI:57880"/>
        <dbReference type="ChEBI" id="CHEBI:58088"/>
        <dbReference type="ChEBI" id="CHEBI:456216"/>
        <dbReference type="EC" id="2.7.1.137"/>
    </reaction>
</comment>
<dbReference type="GO" id="GO:0050920">
    <property type="term" value="P:regulation of chemotaxis"/>
    <property type="evidence" value="ECO:0007669"/>
    <property type="project" value="UniProtKB-ARBA"/>
</dbReference>
<evidence type="ECO:0000259" key="11">
    <source>
        <dbReference type="PROSITE" id="PS51545"/>
    </source>
</evidence>
<evidence type="ECO:0000256" key="4">
    <source>
        <dbReference type="ARBA" id="ARBA00022741"/>
    </source>
</evidence>
<dbReference type="FunFam" id="1.10.1070.11:FF:000001">
    <property type="entry name" value="Phosphatidylinositol 4,5-bisphosphate 3-kinase catalytic subunit"/>
    <property type="match status" value="1"/>
</dbReference>
<dbReference type="GO" id="GO:0016303">
    <property type="term" value="F:1-phosphatidylinositol-3-kinase activity"/>
    <property type="evidence" value="ECO:0007669"/>
    <property type="project" value="UniProtKB-EC"/>
</dbReference>
<dbReference type="GO" id="GO:0048015">
    <property type="term" value="P:phosphatidylinositol-mediated signaling"/>
    <property type="evidence" value="ECO:0007669"/>
    <property type="project" value="TreeGrafter"/>
</dbReference>
<dbReference type="SUPFAM" id="SSF48371">
    <property type="entry name" value="ARM repeat"/>
    <property type="match status" value="1"/>
</dbReference>
<accession>A0A9W7DV78</accession>
<dbReference type="InterPro" id="IPR018936">
    <property type="entry name" value="PI3/4_kinase_CS"/>
</dbReference>
<dbReference type="PROSITE" id="PS00915">
    <property type="entry name" value="PI3_4_KINASE_1"/>
    <property type="match status" value="1"/>
</dbReference>
<dbReference type="Gene3D" id="3.30.1010.10">
    <property type="entry name" value="Phosphatidylinositol 3-kinase Catalytic Subunit, Chain A, domain 4"/>
    <property type="match status" value="1"/>
</dbReference>
<dbReference type="PROSITE" id="PS51545">
    <property type="entry name" value="PIK_HELICAL"/>
    <property type="match status" value="1"/>
</dbReference>
<dbReference type="SUPFAM" id="SSF56112">
    <property type="entry name" value="Protein kinase-like (PK-like)"/>
    <property type="match status" value="1"/>
</dbReference>
<dbReference type="InterPro" id="IPR001263">
    <property type="entry name" value="PI3K_accessory_dom"/>
</dbReference>
<dbReference type="SUPFAM" id="SSF54236">
    <property type="entry name" value="Ubiquitin-like"/>
    <property type="match status" value="1"/>
</dbReference>
<dbReference type="SMART" id="SM00145">
    <property type="entry name" value="PI3Ka"/>
    <property type="match status" value="1"/>
</dbReference>
<dbReference type="GO" id="GO:0016477">
    <property type="term" value="P:cell migration"/>
    <property type="evidence" value="ECO:0007669"/>
    <property type="project" value="TreeGrafter"/>
</dbReference>
<evidence type="ECO:0000256" key="3">
    <source>
        <dbReference type="ARBA" id="ARBA00022679"/>
    </source>
</evidence>
<dbReference type="PANTHER" id="PTHR10048:SF14">
    <property type="entry name" value="LD28067P"/>
    <property type="match status" value="1"/>
</dbReference>
<keyword evidence="5" id="KW-0418">Kinase</keyword>
<dbReference type="Gene3D" id="1.10.1070.11">
    <property type="entry name" value="Phosphatidylinositol 3-/4-kinase, catalytic domain"/>
    <property type="match status" value="1"/>
</dbReference>
<dbReference type="Pfam" id="PF00613">
    <property type="entry name" value="PI3Ka"/>
    <property type="match status" value="1"/>
</dbReference>
<name>A0A9W7DV78_9STRA</name>
<evidence type="ECO:0000256" key="8">
    <source>
        <dbReference type="SAM" id="MobiDB-lite"/>
    </source>
</evidence>
<evidence type="ECO:0000313" key="15">
    <source>
        <dbReference type="Proteomes" id="UP001165122"/>
    </source>
</evidence>
<dbReference type="InterPro" id="IPR000403">
    <property type="entry name" value="PI3/4_kinase_cat_dom"/>
</dbReference>
<keyword evidence="3" id="KW-0808">Transferase</keyword>
<dbReference type="GO" id="GO:0035005">
    <property type="term" value="F:1-phosphatidylinositol-4-phosphate 3-kinase activity"/>
    <property type="evidence" value="ECO:0007669"/>
    <property type="project" value="TreeGrafter"/>
</dbReference>
<dbReference type="InterPro" id="IPR029071">
    <property type="entry name" value="Ubiquitin-like_domsf"/>
</dbReference>
<dbReference type="Pfam" id="PF00794">
    <property type="entry name" value="PI3K_rbd"/>
    <property type="match status" value="1"/>
</dbReference>
<dbReference type="PROSITE" id="PS51547">
    <property type="entry name" value="C2_PI3K"/>
    <property type="match status" value="1"/>
</dbReference>
<feature type="domain" description="PI3K-RBD" evidence="12">
    <location>
        <begin position="192"/>
        <end position="291"/>
    </location>
</feature>
<evidence type="ECO:0000256" key="7">
    <source>
        <dbReference type="PROSITE-ProRule" id="PRU00880"/>
    </source>
</evidence>
<evidence type="ECO:0000256" key="2">
    <source>
        <dbReference type="ARBA" id="ARBA00012073"/>
    </source>
</evidence>
<protein>
    <recommendedName>
        <fullName evidence="2">phosphatidylinositol 3-kinase</fullName>
        <ecNumber evidence="2">2.7.1.137</ecNumber>
    </recommendedName>
</protein>
<dbReference type="GO" id="GO:0005942">
    <property type="term" value="C:phosphatidylinositol 3-kinase complex"/>
    <property type="evidence" value="ECO:0007669"/>
    <property type="project" value="TreeGrafter"/>
</dbReference>
<dbReference type="AlphaFoldDB" id="A0A9W7DV78"/>
<dbReference type="PROSITE" id="PS50290">
    <property type="entry name" value="PI3_4_KINASE_3"/>
    <property type="match status" value="1"/>
</dbReference>
<dbReference type="EC" id="2.7.1.137" evidence="2"/>
<dbReference type="OrthoDB" id="67688at2759"/>
<comment type="similarity">
    <text evidence="7">Belongs to the PI3/PI4-kinase family.</text>
</comment>
<dbReference type="SUPFAM" id="SSF49562">
    <property type="entry name" value="C2 domain (Calcium/lipid-binding domain, CaLB)"/>
    <property type="match status" value="1"/>
</dbReference>
<dbReference type="InterPro" id="IPR000341">
    <property type="entry name" value="PI3K_Ras-bd_dom"/>
</dbReference>
<comment type="caution">
    <text evidence="14">The sequence shown here is derived from an EMBL/GenBank/DDBJ whole genome shotgun (WGS) entry which is preliminary data.</text>
</comment>
<feature type="domain" description="C2 PI3K-type" evidence="13">
    <location>
        <begin position="349"/>
        <end position="539"/>
    </location>
</feature>
<dbReference type="GO" id="GO:0032060">
    <property type="term" value="P:bleb assembly"/>
    <property type="evidence" value="ECO:0007669"/>
    <property type="project" value="UniProtKB-ARBA"/>
</dbReference>
<dbReference type="FunFam" id="3.30.1010.10:FF:000008">
    <property type="entry name" value="Phosphatidylinositol 4,5-bisphosphate 3-kinase catalytic subunit gamma"/>
    <property type="match status" value="1"/>
</dbReference>
<dbReference type="PROSITE" id="PS00916">
    <property type="entry name" value="PI3_4_KINASE_2"/>
    <property type="match status" value="1"/>
</dbReference>
<dbReference type="InterPro" id="IPR036940">
    <property type="entry name" value="PI3/4_kinase_cat_sf"/>
</dbReference>
<dbReference type="PROSITE" id="PS51546">
    <property type="entry name" value="PI3K_RBD"/>
    <property type="match status" value="1"/>
</dbReference>
<keyword evidence="4" id="KW-0547">Nucleotide-binding</keyword>
<keyword evidence="15" id="KW-1185">Reference proteome</keyword>
<feature type="domain" description="WW" evidence="9">
    <location>
        <begin position="76"/>
        <end position="110"/>
    </location>
</feature>
<dbReference type="PROSITE" id="PS50020">
    <property type="entry name" value="WW_DOMAIN_2"/>
    <property type="match status" value="2"/>
</dbReference>
<dbReference type="PANTHER" id="PTHR10048">
    <property type="entry name" value="PHOSPHATIDYLINOSITOL KINASE"/>
    <property type="match status" value="1"/>
</dbReference>
<reference evidence="15" key="1">
    <citation type="journal article" date="2023" name="Commun. Biol.">
        <title>Genome analysis of Parmales, the sister group of diatoms, reveals the evolutionary specialization of diatoms from phago-mixotrophs to photoautotrophs.</title>
        <authorList>
            <person name="Ban H."/>
            <person name="Sato S."/>
            <person name="Yoshikawa S."/>
            <person name="Yamada K."/>
            <person name="Nakamura Y."/>
            <person name="Ichinomiya M."/>
            <person name="Sato N."/>
            <person name="Blanc-Mathieu R."/>
            <person name="Endo H."/>
            <person name="Kuwata A."/>
            <person name="Ogata H."/>
        </authorList>
    </citation>
    <scope>NUCLEOTIDE SEQUENCE [LARGE SCALE GENOMIC DNA]</scope>
    <source>
        <strain evidence="15">NIES 3700</strain>
    </source>
</reference>
<dbReference type="InterPro" id="IPR035892">
    <property type="entry name" value="C2_domain_sf"/>
</dbReference>
<organism evidence="14 15">
    <name type="scientific">Triparma laevis f. longispina</name>
    <dbReference type="NCBI Taxonomy" id="1714387"/>
    <lineage>
        <taxon>Eukaryota</taxon>
        <taxon>Sar</taxon>
        <taxon>Stramenopiles</taxon>
        <taxon>Ochrophyta</taxon>
        <taxon>Bolidophyceae</taxon>
        <taxon>Parmales</taxon>
        <taxon>Triparmaceae</taxon>
        <taxon>Triparma</taxon>
    </lineage>
</organism>
<dbReference type="GO" id="GO:0005886">
    <property type="term" value="C:plasma membrane"/>
    <property type="evidence" value="ECO:0007669"/>
    <property type="project" value="TreeGrafter"/>
</dbReference>
<dbReference type="InterPro" id="IPR002420">
    <property type="entry name" value="PI3K-type_C2_dom"/>
</dbReference>
<dbReference type="GO" id="GO:0043491">
    <property type="term" value="P:phosphatidylinositol 3-kinase/protein kinase B signal transduction"/>
    <property type="evidence" value="ECO:0007669"/>
    <property type="project" value="TreeGrafter"/>
</dbReference>
<evidence type="ECO:0000256" key="6">
    <source>
        <dbReference type="ARBA" id="ARBA00022840"/>
    </source>
</evidence>
<feature type="region of interest" description="Disordered" evidence="8">
    <location>
        <begin position="114"/>
        <end position="133"/>
    </location>
</feature>
<feature type="domain" description="WW" evidence="9">
    <location>
        <begin position="1"/>
        <end position="29"/>
    </location>
</feature>
<evidence type="ECO:0000259" key="13">
    <source>
        <dbReference type="PROSITE" id="PS51547"/>
    </source>
</evidence>
<evidence type="ECO:0000256" key="5">
    <source>
        <dbReference type="ARBA" id="ARBA00022777"/>
    </source>
</evidence>
<feature type="domain" description="PIK helical" evidence="11">
    <location>
        <begin position="554"/>
        <end position="734"/>
    </location>
</feature>
<dbReference type="GO" id="GO:0005524">
    <property type="term" value="F:ATP binding"/>
    <property type="evidence" value="ECO:0007669"/>
    <property type="project" value="UniProtKB-KW"/>
</dbReference>
<evidence type="ECO:0000259" key="10">
    <source>
        <dbReference type="PROSITE" id="PS50290"/>
    </source>
</evidence>
<gene>
    <name evidence="14" type="ORF">TrLO_g15231</name>
</gene>
<dbReference type="InterPro" id="IPR011009">
    <property type="entry name" value="Kinase-like_dom_sf"/>
</dbReference>
<dbReference type="InterPro" id="IPR035448">
    <property type="entry name" value="PI3Kc"/>
</dbReference>
<proteinExistence type="inferred from homology"/>
<sequence length="1105" mass="126609">MGWQEIPNGNSSYFYNDETRESSYVIPPSLLEEKIAYAQTAVPNRSQTLSTASRASPMARSPIVNEKKAEQRRISQAAMEAWTVQIHPDSGTCYYENIESKELCWSDPFYADEDGGLDENVGEGDEGDSTTENEKLSGFELAPPHNNLRHPEAKDASEHFLDFLEKESIEITEDDGIRLKFPEYVQMKRVFDESQKADVKIQLPQASSTDMHQMMIPVLLGSTVGDLLNTVFEKFKKKTQKELDKGGTGRYVFKVCGYLDYMLHSDFKIGFFDHIIFCLRKRIKIEMELVKLGPADQMDLGPTLGMSMEEELRIEEAKLELHTDLWKKDRDTRKREIRKMDNVIMQDAIKWPFRCLVRGVVDCPGEEMGAKSLRLEIGLYYGGELIGPTAGGRAQNLAPNTQPMETLKTPFVPFSTEPSWPGLWLSSTNHEVALLPPSTRVGFMLYGTVEGKELPLAGVSVTLVDYNNIVLTGEKALKLWPHQKLQVARDPELANPKCERMPHLVNVASGVVGENEDCDAGVLHIVFDSYATPVYANFPVLDEPSKEADGPKMIAFKQEPSEDDKANILKLSRTDPLHVIPYTDKHLLWLYREYCSTTPELLPKFLLCVNWGSTESVCEARKMLQKWRKYPAGREVEYLEMLDIVYSDPVTREFICRQLNRMDDYQFDQYMLQMVQCLKYEPYHDSPLARMLLRRALQSPYKIGHNFYWLLRSEMHNGDICARYGTILKTYIKRCGPHRTHLRRQIAVNDMIQVVAEDIKSLPKAVRSKTAQEKLKKVASTFPSKFQICLSPRIECRGLKCEKTKVMSSKKMPLMLWFDNADQNGEDYIAIFKAGDDLRQDLMTLQLLRIMDTFWTQNGLDLRLNPYMCCATGHDLGMIEVVKNSDTTARIQVQYGGKNMGAWRDTPIDQFLKDNNKGQEYFNAVQNFVHTCAGYCVATYVLGIGDRHADNIMVTEKGHLFHIDFGHFLGNFKSKFGYKRERAPFVFTPEMAYVMGNRETTFGFPDLLMKDKEPRIGFPEFEQMCCQSYNVLREHSNLLMNLFILVTPAAMPELLEKTDVTYLKEMLSSDMTKEQADKKFKGEIAKSLRTVSRRFDNWIHNMKHG</sequence>
<dbReference type="CDD" id="cd00891">
    <property type="entry name" value="PI3Kc"/>
    <property type="match status" value="1"/>
</dbReference>
<dbReference type="Pfam" id="PF00454">
    <property type="entry name" value="PI3_PI4_kinase"/>
    <property type="match status" value="1"/>
</dbReference>
<dbReference type="InterPro" id="IPR015433">
    <property type="entry name" value="PI3/4_kinase"/>
</dbReference>
<keyword evidence="6" id="KW-0067">ATP-binding</keyword>
<dbReference type="Proteomes" id="UP001165122">
    <property type="component" value="Unassembled WGS sequence"/>
</dbReference>
<evidence type="ECO:0000313" key="14">
    <source>
        <dbReference type="EMBL" id="GMH57559.1"/>
    </source>
</evidence>
<feature type="region of interest" description="Disordered" evidence="8">
    <location>
        <begin position="47"/>
        <end position="67"/>
    </location>
</feature>
<dbReference type="InterPro" id="IPR016024">
    <property type="entry name" value="ARM-type_fold"/>
</dbReference>
<dbReference type="Gene3D" id="3.10.20.90">
    <property type="entry name" value="Phosphatidylinositol 3-kinase Catalytic Subunit, Chain A, domain 1"/>
    <property type="match status" value="1"/>
</dbReference>
<evidence type="ECO:0000259" key="12">
    <source>
        <dbReference type="PROSITE" id="PS51546"/>
    </source>
</evidence>
<dbReference type="SMART" id="SM00146">
    <property type="entry name" value="PI3Kc"/>
    <property type="match status" value="1"/>
</dbReference>
<feature type="domain" description="PI3K/PI4K catalytic" evidence="10">
    <location>
        <begin position="800"/>
        <end position="1092"/>
    </location>
</feature>
<dbReference type="InterPro" id="IPR042236">
    <property type="entry name" value="PI3K_accessory_sf"/>
</dbReference>
<feature type="compositionally biased region" description="Acidic residues" evidence="8">
    <location>
        <begin position="114"/>
        <end position="131"/>
    </location>
</feature>
<dbReference type="EMBL" id="BRXW01000470">
    <property type="protein sequence ID" value="GMH57559.1"/>
    <property type="molecule type" value="Genomic_DNA"/>
</dbReference>
<evidence type="ECO:0000259" key="9">
    <source>
        <dbReference type="PROSITE" id="PS50020"/>
    </source>
</evidence>
<dbReference type="Gene3D" id="1.25.40.70">
    <property type="entry name" value="Phosphatidylinositol 3-kinase, accessory domain (PIK)"/>
    <property type="match status" value="1"/>
</dbReference>
<dbReference type="GO" id="GO:0005737">
    <property type="term" value="C:cytoplasm"/>
    <property type="evidence" value="ECO:0007669"/>
    <property type="project" value="TreeGrafter"/>
</dbReference>